<evidence type="ECO:0000313" key="7">
    <source>
        <dbReference type="Proteomes" id="UP001642360"/>
    </source>
</evidence>
<dbReference type="PANTHER" id="PTHR21426:SF13">
    <property type="entry name" value="OS08G0566700 PROTEIN"/>
    <property type="match status" value="1"/>
</dbReference>
<evidence type="ECO:0000256" key="2">
    <source>
        <dbReference type="ARBA" id="ARBA00022448"/>
    </source>
</evidence>
<dbReference type="PANTHER" id="PTHR21426">
    <property type="entry name" value="EXOCYST COMPLEX COMPONENT 8"/>
    <property type="match status" value="1"/>
</dbReference>
<dbReference type="GO" id="GO:0006887">
    <property type="term" value="P:exocytosis"/>
    <property type="evidence" value="ECO:0007669"/>
    <property type="project" value="UniProtKB-KW"/>
</dbReference>
<proteinExistence type="inferred from homology"/>
<evidence type="ECO:0000259" key="5">
    <source>
        <dbReference type="Pfam" id="PF16528"/>
    </source>
</evidence>
<dbReference type="EMBL" id="CAUOFW020002732">
    <property type="protein sequence ID" value="CAK9155738.1"/>
    <property type="molecule type" value="Genomic_DNA"/>
</dbReference>
<keyword evidence="7" id="KW-1185">Reference proteome</keyword>
<dbReference type="Proteomes" id="UP001642360">
    <property type="component" value="Unassembled WGS sequence"/>
</dbReference>
<dbReference type="AlphaFoldDB" id="A0ABC8SFP0"/>
<evidence type="ECO:0000256" key="3">
    <source>
        <dbReference type="ARBA" id="ARBA00022483"/>
    </source>
</evidence>
<accession>A0ABC8SFP0</accession>
<comment type="caution">
    <text evidence="6">The sequence shown here is derived from an EMBL/GenBank/DDBJ whole genome shotgun (WGS) entry which is preliminary data.</text>
</comment>
<keyword evidence="3" id="KW-0268">Exocytosis</keyword>
<reference evidence="6 7" key="1">
    <citation type="submission" date="2024-02" db="EMBL/GenBank/DDBJ databases">
        <authorList>
            <person name="Vignale AGUSTIN F."/>
            <person name="Sosa J E."/>
            <person name="Modenutti C."/>
        </authorList>
    </citation>
    <scope>NUCLEOTIDE SEQUENCE [LARGE SCALE GENOMIC DNA]</scope>
</reference>
<dbReference type="SUPFAM" id="SSF74788">
    <property type="entry name" value="Cullin repeat-like"/>
    <property type="match status" value="1"/>
</dbReference>
<keyword evidence="2" id="KW-0813">Transport</keyword>
<dbReference type="Pfam" id="PF08700">
    <property type="entry name" value="VPS51_Exo84_N"/>
    <property type="match status" value="1"/>
</dbReference>
<gene>
    <name evidence="6" type="ORF">ILEXP_LOCUS24145</name>
</gene>
<sequence>MESTSSTSRFRFRDHNEETADGDLTNGRIGSDSSSVSSDGDVESEIESMTGKGIKHLCSELLELKRESDEDFQKSIFSNYSAFLGIFEEMQGMENELMQLKHHVSTQKRLVKDLTDGIYMMVIADETVESMIGVTLHKSSPLSLLEAHTEDVSEILDTLLSEHRVDEVLAFLEIEAGTFQSMQLEENLSSDVFVSYTSMISERRAMLADQLIKVAENPRLPPAELQKALAGLCRLGNNSLAAKLLLKYYHSRILSGICDLQSSKTNFHGIYIRETAKFVFSMISQAARSFVVIYGETSPYTSELMKWAFEETEVFSTCLNKYIKSISEISGGLSTAVEAVQFAMAYCSLLETQRIVLQPCLIKHIRDCMEEVLQIHVDHFKKVIYIFTSADAWVLGRYLVSGIFCEGRASVVIGQQLEYCMLTNSGRKFVTLLQAITADLSPLVSLQMEGPILRGLVDLFMEYIVVLERALATDMIATEEAGSRINLAETLAQQVSLLANLSTLVQFFSGIVRNVFKNINHLNFEIDSYILYIEEACGRLRTHFCEQFIHKILSCEGYHGLTVESCINSQEDGSNMFGNLVPSVCYQGLFVELRKLQKLVEDNFVVVDWLMDLLRELMEAIFDWISSNKDIWTIREEHLTDEDFDHFMQLVLDMHFLVEIARCQGYLTDNMKNACRVTVSHMESVFTYAGLNPKRGVNNNEWGCKCCYKCPSKATRDCRDRTTFRRNS</sequence>
<protein>
    <recommendedName>
        <fullName evidence="5">Exocyst component Exo84 C-terminal domain-containing protein</fullName>
    </recommendedName>
</protein>
<name>A0ABC8SFP0_9AQUA</name>
<evidence type="ECO:0000256" key="4">
    <source>
        <dbReference type="SAM" id="MobiDB-lite"/>
    </source>
</evidence>
<evidence type="ECO:0000256" key="1">
    <source>
        <dbReference type="ARBA" id="ARBA00007210"/>
    </source>
</evidence>
<feature type="region of interest" description="Disordered" evidence="4">
    <location>
        <begin position="1"/>
        <end position="45"/>
    </location>
</feature>
<dbReference type="InterPro" id="IPR032403">
    <property type="entry name" value="Exo84_C"/>
</dbReference>
<dbReference type="InterPro" id="IPR016159">
    <property type="entry name" value="Cullin_repeat-like_dom_sf"/>
</dbReference>
<comment type="similarity">
    <text evidence="1">Belongs to the EXO84 family.</text>
</comment>
<organism evidence="6 7">
    <name type="scientific">Ilex paraguariensis</name>
    <name type="common">yerba mate</name>
    <dbReference type="NCBI Taxonomy" id="185542"/>
    <lineage>
        <taxon>Eukaryota</taxon>
        <taxon>Viridiplantae</taxon>
        <taxon>Streptophyta</taxon>
        <taxon>Embryophyta</taxon>
        <taxon>Tracheophyta</taxon>
        <taxon>Spermatophyta</taxon>
        <taxon>Magnoliopsida</taxon>
        <taxon>eudicotyledons</taxon>
        <taxon>Gunneridae</taxon>
        <taxon>Pentapetalae</taxon>
        <taxon>asterids</taxon>
        <taxon>campanulids</taxon>
        <taxon>Aquifoliales</taxon>
        <taxon>Aquifoliaceae</taxon>
        <taxon>Ilex</taxon>
    </lineage>
</organism>
<dbReference type="Pfam" id="PF16528">
    <property type="entry name" value="Exo84_C"/>
    <property type="match status" value="1"/>
</dbReference>
<feature type="domain" description="Exocyst component Exo84 C-terminal" evidence="5">
    <location>
        <begin position="154"/>
        <end position="330"/>
    </location>
</feature>
<evidence type="ECO:0000313" key="6">
    <source>
        <dbReference type="EMBL" id="CAK9155738.1"/>
    </source>
</evidence>
<dbReference type="InterPro" id="IPR033961">
    <property type="entry name" value="Exo84"/>
</dbReference>
<feature type="compositionally biased region" description="Low complexity" evidence="4">
    <location>
        <begin position="29"/>
        <end position="39"/>
    </location>
</feature>